<reference evidence="7" key="1">
    <citation type="submission" date="2022-10" db="EMBL/GenBank/DDBJ databases">
        <title>Luteolibacter sp. GHJ8, whole genome shotgun sequencing project.</title>
        <authorList>
            <person name="Zhao G."/>
            <person name="Shen L."/>
        </authorList>
    </citation>
    <scope>NUCLEOTIDE SEQUENCE</scope>
    <source>
        <strain evidence="7">GHJ8</strain>
    </source>
</reference>
<dbReference type="SUPFAM" id="SSF46626">
    <property type="entry name" value="Cytochrome c"/>
    <property type="match status" value="1"/>
</dbReference>
<dbReference type="InterPro" id="IPR011047">
    <property type="entry name" value="Quinoprotein_ADH-like_sf"/>
</dbReference>
<keyword evidence="5" id="KW-0732">Signal</keyword>
<keyword evidence="8" id="KW-1185">Reference proteome</keyword>
<gene>
    <name evidence="7" type="ORF">OJ996_18595</name>
</gene>
<dbReference type="SMART" id="SM00320">
    <property type="entry name" value="WD40"/>
    <property type="match status" value="6"/>
</dbReference>
<dbReference type="Gene3D" id="2.130.10.10">
    <property type="entry name" value="YVTN repeat-like/Quinoprotein amine dehydrogenase"/>
    <property type="match status" value="2"/>
</dbReference>
<dbReference type="PROSITE" id="PS50082">
    <property type="entry name" value="WD_REPEATS_2"/>
    <property type="match status" value="4"/>
</dbReference>
<feature type="repeat" description="WD" evidence="3">
    <location>
        <begin position="248"/>
        <end position="289"/>
    </location>
</feature>
<dbReference type="SUPFAM" id="SSF57997">
    <property type="entry name" value="Tropomyosin"/>
    <property type="match status" value="1"/>
</dbReference>
<dbReference type="PROSITE" id="PS00678">
    <property type="entry name" value="WD_REPEATS_1"/>
    <property type="match status" value="2"/>
</dbReference>
<protein>
    <recommendedName>
        <fullName evidence="6">Cytochrome C Planctomycete-type domain-containing protein</fullName>
    </recommendedName>
</protein>
<dbReference type="InterPro" id="IPR011429">
    <property type="entry name" value="Cyt_c_Planctomycete-type"/>
</dbReference>
<evidence type="ECO:0000313" key="7">
    <source>
        <dbReference type="EMBL" id="MCW1915601.1"/>
    </source>
</evidence>
<feature type="compositionally biased region" description="Polar residues" evidence="4">
    <location>
        <begin position="481"/>
        <end position="492"/>
    </location>
</feature>
<dbReference type="RefSeq" id="WP_264515154.1">
    <property type="nucleotide sequence ID" value="NZ_JAPDDR010000010.1"/>
</dbReference>
<feature type="repeat" description="WD" evidence="3">
    <location>
        <begin position="374"/>
        <end position="405"/>
    </location>
</feature>
<accession>A0ABT3G7Y3</accession>
<feature type="domain" description="Cytochrome C Planctomycete-type" evidence="6">
    <location>
        <begin position="41"/>
        <end position="97"/>
    </location>
</feature>
<keyword evidence="2" id="KW-0677">Repeat</keyword>
<dbReference type="PROSITE" id="PS50294">
    <property type="entry name" value="WD_REPEATS_REGION"/>
    <property type="match status" value="2"/>
</dbReference>
<keyword evidence="1 3" id="KW-0853">WD repeat</keyword>
<dbReference type="EMBL" id="JAPDDR010000010">
    <property type="protein sequence ID" value="MCW1915601.1"/>
    <property type="molecule type" value="Genomic_DNA"/>
</dbReference>
<feature type="repeat" description="WD" evidence="3">
    <location>
        <begin position="332"/>
        <end position="373"/>
    </location>
</feature>
<proteinExistence type="predicted"/>
<feature type="compositionally biased region" description="Basic and acidic residues" evidence="4">
    <location>
        <begin position="493"/>
        <end position="504"/>
    </location>
</feature>
<dbReference type="PANTHER" id="PTHR19848:SF8">
    <property type="entry name" value="F-BOX AND WD REPEAT DOMAIN CONTAINING 7"/>
    <property type="match status" value="1"/>
</dbReference>
<dbReference type="InterPro" id="IPR001680">
    <property type="entry name" value="WD40_rpt"/>
</dbReference>
<feature type="chain" id="PRO_5046232237" description="Cytochrome C Planctomycete-type domain-containing protein" evidence="5">
    <location>
        <begin position="24"/>
        <end position="871"/>
    </location>
</feature>
<organism evidence="7 8">
    <name type="scientific">Luteolibacter rhizosphaerae</name>
    <dbReference type="NCBI Taxonomy" id="2989719"/>
    <lineage>
        <taxon>Bacteria</taxon>
        <taxon>Pseudomonadati</taxon>
        <taxon>Verrucomicrobiota</taxon>
        <taxon>Verrucomicrobiia</taxon>
        <taxon>Verrucomicrobiales</taxon>
        <taxon>Verrucomicrobiaceae</taxon>
        <taxon>Luteolibacter</taxon>
    </lineage>
</organism>
<feature type="region of interest" description="Disordered" evidence="4">
    <location>
        <begin position="835"/>
        <end position="855"/>
    </location>
</feature>
<evidence type="ECO:0000256" key="5">
    <source>
        <dbReference type="SAM" id="SignalP"/>
    </source>
</evidence>
<evidence type="ECO:0000256" key="2">
    <source>
        <dbReference type="ARBA" id="ARBA00022737"/>
    </source>
</evidence>
<sequence length="871" mass="91932">MKSSYTLTTRLSLAALLLGPLPAAEKVTFDDHVLPVFQQSCLNCHNPDKAKGGLDLSTFSGTMKGGSGGKIAEPGDTGSKLIAVVMHSAEPKMPPEGEKLGGAQIEILKAWIEGGLLENKSSSARKPTKPKFDTTIASAADQKPDGPPPMPQDVLLEPPVLAHRASSVNAMASSPWAPLLAITGQKQVLLFDTNSLELTGILPFPEGDPTSLAFTPNARYLIVGGGVPGKSGVTVTFDVVTGERMLVAGNEFDSVLATDLKPDLSMVATGSPSRLIKIWKAEDGSQLHSIKKHTEWVTALDFSPDGILLATGDRNGGVWVWEADSANEFHTLRAHQAAITATSFRADSNLLASASEDGTVRFWEMNGGSEVKKLDAHPGGVLAFAWARDGSFITSGRDKVVKLWKPDFNLAREYKDQPDLPVAVAIDYEGKRAFAADYRGQISVWDIASGNPAGAFDANPPSIEGRLASLREQIKNHPQALATTEAASNSAKQKLDEARKRLTDTEAAVQQSKDAQANANKLKQESEQKLAQTKEQLPGKQEQANQARAKLDGVSKEAEAKRVLIASVEQKIATADQEHQAAAAELKRLEDELAKAKAENRADAIGGLEAGVSAQRPKAEAAAANLEGARSEKGREEGAIAEIEGRKKAAADELTKLDGEAAALAKKVETLPATIANAAKSATDAEAAIKQNEAAIQPARDAIPPVEKAANDAAAQTEQTKQQLAWLQGREVHWAAAQVNAQAIKVKAEADKLGAEAEGLSADLEALTKAAAEQSAGLEAAKQETAAAEKKLAELALVQPPADPKALEEAGKAVAAAKAKIADFDKKLAATNAELPEAKTKAEQSQQAAQPVKAQAEELKAKYVGMKAPKP</sequence>
<evidence type="ECO:0000313" key="8">
    <source>
        <dbReference type="Proteomes" id="UP001165653"/>
    </source>
</evidence>
<comment type="caution">
    <text evidence="7">The sequence shown here is derived from an EMBL/GenBank/DDBJ whole genome shotgun (WGS) entry which is preliminary data.</text>
</comment>
<dbReference type="Pfam" id="PF07635">
    <property type="entry name" value="PSCyt1"/>
    <property type="match status" value="1"/>
</dbReference>
<feature type="repeat" description="WD" evidence="3">
    <location>
        <begin position="290"/>
        <end position="331"/>
    </location>
</feature>
<feature type="signal peptide" evidence="5">
    <location>
        <begin position="1"/>
        <end position="23"/>
    </location>
</feature>
<evidence type="ECO:0000256" key="3">
    <source>
        <dbReference type="PROSITE-ProRule" id="PRU00221"/>
    </source>
</evidence>
<dbReference type="CDD" id="cd00200">
    <property type="entry name" value="WD40"/>
    <property type="match status" value="1"/>
</dbReference>
<dbReference type="Pfam" id="PF00400">
    <property type="entry name" value="WD40"/>
    <property type="match status" value="3"/>
</dbReference>
<dbReference type="Proteomes" id="UP001165653">
    <property type="component" value="Unassembled WGS sequence"/>
</dbReference>
<dbReference type="SUPFAM" id="SSF50998">
    <property type="entry name" value="Quinoprotein alcohol dehydrogenase-like"/>
    <property type="match status" value="1"/>
</dbReference>
<evidence type="ECO:0000259" key="6">
    <source>
        <dbReference type="Pfam" id="PF07635"/>
    </source>
</evidence>
<dbReference type="InterPro" id="IPR036909">
    <property type="entry name" value="Cyt_c-like_dom_sf"/>
</dbReference>
<evidence type="ECO:0000256" key="1">
    <source>
        <dbReference type="ARBA" id="ARBA00022574"/>
    </source>
</evidence>
<dbReference type="PANTHER" id="PTHR19848">
    <property type="entry name" value="WD40 REPEAT PROTEIN"/>
    <property type="match status" value="1"/>
</dbReference>
<dbReference type="InterPro" id="IPR015943">
    <property type="entry name" value="WD40/YVTN_repeat-like_dom_sf"/>
</dbReference>
<dbReference type="InterPro" id="IPR019775">
    <property type="entry name" value="WD40_repeat_CS"/>
</dbReference>
<feature type="region of interest" description="Disordered" evidence="4">
    <location>
        <begin position="478"/>
        <end position="553"/>
    </location>
</feature>
<name>A0ABT3G7Y3_9BACT</name>
<feature type="compositionally biased region" description="Polar residues" evidence="4">
    <location>
        <begin position="508"/>
        <end position="521"/>
    </location>
</feature>
<evidence type="ECO:0000256" key="4">
    <source>
        <dbReference type="SAM" id="MobiDB-lite"/>
    </source>
</evidence>